<dbReference type="InterPro" id="IPR016105">
    <property type="entry name" value="Pyr-dep_his/arg-deCO2ase_sand"/>
</dbReference>
<evidence type="ECO:0000256" key="8">
    <source>
        <dbReference type="ARBA" id="ARBA00049309"/>
    </source>
</evidence>
<keyword evidence="7" id="KW-0670">Pyruvate</keyword>
<evidence type="ECO:0000256" key="1">
    <source>
        <dbReference type="ARBA" id="ARBA00001928"/>
    </source>
</evidence>
<evidence type="ECO:0000256" key="4">
    <source>
        <dbReference type="ARBA" id="ARBA00014727"/>
    </source>
</evidence>
<evidence type="ECO:0000313" key="10">
    <source>
        <dbReference type="Proteomes" id="UP000176631"/>
    </source>
</evidence>
<proteinExistence type="inferred from homology"/>
<dbReference type="InterPro" id="IPR002724">
    <property type="entry name" value="Pyruvoyl-dep_arg_deCO2ase"/>
</dbReference>
<dbReference type="STRING" id="1802593.A2172_03080"/>
<dbReference type="PANTHER" id="PTHR40438">
    <property type="entry name" value="PYRUVOYL-DEPENDENT ARGININE DECARBOXYLASE"/>
    <property type="match status" value="1"/>
</dbReference>
<evidence type="ECO:0000256" key="3">
    <source>
        <dbReference type="ARBA" id="ARBA00012426"/>
    </source>
</evidence>
<sequence>MKIIVTAGRGEGSTTLSAFDAALKEAGILNYNIIRLTSVIPPGTEVVEGKWPNGPAEHGKKLYTVLSDMRTDLLGRSIAAGIGWYQDKDGRGIFAEHTDIIESLNGKEAERNVRLKIQATIKDLCKHREYQFELKKLKMIVSSAEVTNKPTCTLVAAVYQSEPFK</sequence>
<dbReference type="Gene3D" id="3.50.20.10">
    <property type="entry name" value="Pyruvoyl-Dependent Histidine Decarboxylase, subunit B"/>
    <property type="match status" value="1"/>
</dbReference>
<reference evidence="9 10" key="1">
    <citation type="journal article" date="2016" name="Nat. Commun.">
        <title>Thousands of microbial genomes shed light on interconnected biogeochemical processes in an aquifer system.</title>
        <authorList>
            <person name="Anantharaman K."/>
            <person name="Brown C.T."/>
            <person name="Hug L.A."/>
            <person name="Sharon I."/>
            <person name="Castelle C.J."/>
            <person name="Probst A.J."/>
            <person name="Thomas B.C."/>
            <person name="Singh A."/>
            <person name="Wilkins M.J."/>
            <person name="Karaoz U."/>
            <person name="Brodie E.L."/>
            <person name="Williams K.H."/>
            <person name="Hubbard S.S."/>
            <person name="Banfield J.F."/>
        </authorList>
    </citation>
    <scope>NUCLEOTIDE SEQUENCE [LARGE SCALE GENOMIC DNA]</scope>
</reference>
<dbReference type="AlphaFoldDB" id="A0A1G1W688"/>
<keyword evidence="5" id="KW-0210">Decarboxylase</keyword>
<gene>
    <name evidence="9" type="ORF">A2172_03080</name>
</gene>
<name>A0A1G1W688_9BACT</name>
<keyword evidence="6" id="KW-0456">Lyase</keyword>
<evidence type="ECO:0000256" key="6">
    <source>
        <dbReference type="ARBA" id="ARBA00023239"/>
    </source>
</evidence>
<comment type="catalytic activity">
    <reaction evidence="8">
        <text>L-arginine + H(+) = agmatine + CO2</text>
        <dbReference type="Rhea" id="RHEA:17641"/>
        <dbReference type="ChEBI" id="CHEBI:15378"/>
        <dbReference type="ChEBI" id="CHEBI:16526"/>
        <dbReference type="ChEBI" id="CHEBI:32682"/>
        <dbReference type="ChEBI" id="CHEBI:58145"/>
        <dbReference type="EC" id="4.1.1.19"/>
    </reaction>
</comment>
<dbReference type="SFLD" id="SFLDG01170">
    <property type="entry name" value="Pyruvoyl-dependent_arginine_de"/>
    <property type="match status" value="1"/>
</dbReference>
<dbReference type="GO" id="GO:0006527">
    <property type="term" value="P:L-arginine catabolic process"/>
    <property type="evidence" value="ECO:0007669"/>
    <property type="project" value="InterPro"/>
</dbReference>
<accession>A0A1G1W688</accession>
<protein>
    <recommendedName>
        <fullName evidence="4">Pyruvoyl-dependent arginine decarboxylase AaxB</fullName>
        <ecNumber evidence="3">4.1.1.19</ecNumber>
    </recommendedName>
</protein>
<dbReference type="SUPFAM" id="SSF56271">
    <property type="entry name" value="Pyruvoyl-dependent histidine and arginine decarboxylases"/>
    <property type="match status" value="1"/>
</dbReference>
<evidence type="ECO:0000256" key="2">
    <source>
        <dbReference type="ARBA" id="ARBA00008611"/>
    </source>
</evidence>
<dbReference type="Proteomes" id="UP000176631">
    <property type="component" value="Unassembled WGS sequence"/>
</dbReference>
<evidence type="ECO:0000313" key="9">
    <source>
        <dbReference type="EMBL" id="OGY22897.1"/>
    </source>
</evidence>
<dbReference type="PANTHER" id="PTHR40438:SF1">
    <property type="entry name" value="PYRUVOYL-DEPENDENT ARGININE DECARBOXYLASE"/>
    <property type="match status" value="1"/>
</dbReference>
<comment type="cofactor">
    <cofactor evidence="1">
        <name>pyruvate</name>
        <dbReference type="ChEBI" id="CHEBI:15361"/>
    </cofactor>
</comment>
<evidence type="ECO:0000256" key="7">
    <source>
        <dbReference type="ARBA" id="ARBA00023317"/>
    </source>
</evidence>
<organism evidence="9 10">
    <name type="scientific">Candidatus Woykebacteria bacterium RBG_13_40_15</name>
    <dbReference type="NCBI Taxonomy" id="1802593"/>
    <lineage>
        <taxon>Bacteria</taxon>
        <taxon>Candidatus Woykeibacteriota</taxon>
    </lineage>
</organism>
<dbReference type="Pfam" id="PF01862">
    <property type="entry name" value="PvlArgDC"/>
    <property type="match status" value="1"/>
</dbReference>
<evidence type="ECO:0000256" key="5">
    <source>
        <dbReference type="ARBA" id="ARBA00022793"/>
    </source>
</evidence>
<dbReference type="EC" id="4.1.1.19" evidence="3"/>
<dbReference type="GO" id="GO:0008792">
    <property type="term" value="F:arginine decarboxylase activity"/>
    <property type="evidence" value="ECO:0007669"/>
    <property type="project" value="UniProtKB-EC"/>
</dbReference>
<comment type="caution">
    <text evidence="9">The sequence shown here is derived from an EMBL/GenBank/DDBJ whole genome shotgun (WGS) entry which is preliminary data.</text>
</comment>
<comment type="similarity">
    <text evidence="2">Belongs to the pyruvoyl-dependent arginine decarboxylase family.</text>
</comment>
<dbReference type="InterPro" id="IPR016104">
    <property type="entry name" value="Pyr-dep_his/arg-deCO2ase"/>
</dbReference>
<dbReference type="EMBL" id="MHCP01000030">
    <property type="protein sequence ID" value="OGY22897.1"/>
    <property type="molecule type" value="Genomic_DNA"/>
</dbReference>